<evidence type="ECO:0000313" key="3">
    <source>
        <dbReference type="Proteomes" id="UP000468443"/>
    </source>
</evidence>
<keyword evidence="3" id="KW-1185">Reference proteome</keyword>
<dbReference type="InterPro" id="IPR016181">
    <property type="entry name" value="Acyl_CoA_acyltransferase"/>
</dbReference>
<accession>A0A6P0UBW5</accession>
<dbReference type="Gene3D" id="3.40.630.30">
    <property type="match status" value="1"/>
</dbReference>
<dbReference type="SUPFAM" id="SSF55729">
    <property type="entry name" value="Acyl-CoA N-acyltransferases (Nat)"/>
    <property type="match status" value="1"/>
</dbReference>
<dbReference type="AlphaFoldDB" id="A0A6P0UBW5"/>
<dbReference type="PANTHER" id="PTHR43792">
    <property type="entry name" value="GNAT FAMILY, PUTATIVE (AFU_ORTHOLOGUE AFUA_3G00765)-RELATED-RELATED"/>
    <property type="match status" value="1"/>
</dbReference>
<evidence type="ECO:0000259" key="1">
    <source>
        <dbReference type="PROSITE" id="PS51186"/>
    </source>
</evidence>
<protein>
    <submittedName>
        <fullName evidence="2">GNAT family N-acetyltransferase</fullName>
    </submittedName>
</protein>
<organism evidence="2 3">
    <name type="scientific">Muriicola jejuensis</name>
    <dbReference type="NCBI Taxonomy" id="504488"/>
    <lineage>
        <taxon>Bacteria</taxon>
        <taxon>Pseudomonadati</taxon>
        <taxon>Bacteroidota</taxon>
        <taxon>Flavobacteriia</taxon>
        <taxon>Flavobacteriales</taxon>
        <taxon>Flavobacteriaceae</taxon>
        <taxon>Muriicola</taxon>
    </lineage>
</organism>
<evidence type="ECO:0000313" key="2">
    <source>
        <dbReference type="EMBL" id="NER09990.1"/>
    </source>
</evidence>
<dbReference type="Proteomes" id="UP000468443">
    <property type="component" value="Unassembled WGS sequence"/>
</dbReference>
<dbReference type="Pfam" id="PF13302">
    <property type="entry name" value="Acetyltransf_3"/>
    <property type="match status" value="1"/>
</dbReference>
<gene>
    <name evidence="2" type="ORF">GWK09_05650</name>
</gene>
<dbReference type="PROSITE" id="PS51186">
    <property type="entry name" value="GNAT"/>
    <property type="match status" value="1"/>
</dbReference>
<proteinExistence type="predicted"/>
<reference evidence="2 3" key="1">
    <citation type="submission" date="2020-01" db="EMBL/GenBank/DDBJ databases">
        <title>Muriicola jejuensis KCTC 22299.</title>
        <authorList>
            <person name="Wang G."/>
        </authorList>
    </citation>
    <scope>NUCLEOTIDE SEQUENCE [LARGE SCALE GENOMIC DNA]</scope>
    <source>
        <strain evidence="2 3">KCTC 22299</strain>
    </source>
</reference>
<name>A0A6P0UBW5_9FLAO</name>
<dbReference type="PANTHER" id="PTHR43792:SF1">
    <property type="entry name" value="N-ACETYLTRANSFERASE DOMAIN-CONTAINING PROTEIN"/>
    <property type="match status" value="1"/>
</dbReference>
<dbReference type="EMBL" id="JAABOP010000001">
    <property type="protein sequence ID" value="NER09990.1"/>
    <property type="molecule type" value="Genomic_DNA"/>
</dbReference>
<dbReference type="InterPro" id="IPR051531">
    <property type="entry name" value="N-acetyltransferase"/>
</dbReference>
<sequence>MNFLPITTPRLTLRMIREEDAPFLVTLVQTKGWLRYIGERQITGPGEAEAYIRNLLNHPGRHYLVIEHQATAAALGILSFVQRKELPAPDFGFALLPQAEGEGYALEASHAFLAHLAQTGEYPILLAITAPDNERSISLLKKLDFSYKEEIEKEGKTLLLFQMRL</sequence>
<keyword evidence="2" id="KW-0808">Transferase</keyword>
<comment type="caution">
    <text evidence="2">The sequence shown here is derived from an EMBL/GenBank/DDBJ whole genome shotgun (WGS) entry which is preliminary data.</text>
</comment>
<feature type="domain" description="N-acetyltransferase" evidence="1">
    <location>
        <begin position="11"/>
        <end position="165"/>
    </location>
</feature>
<dbReference type="GO" id="GO:0016747">
    <property type="term" value="F:acyltransferase activity, transferring groups other than amino-acyl groups"/>
    <property type="evidence" value="ECO:0007669"/>
    <property type="project" value="InterPro"/>
</dbReference>
<dbReference type="InterPro" id="IPR000182">
    <property type="entry name" value="GNAT_dom"/>
</dbReference>
<dbReference type="RefSeq" id="WP_163692015.1">
    <property type="nucleotide sequence ID" value="NZ_FXTW01000001.1"/>
</dbReference>